<evidence type="ECO:0000313" key="2">
    <source>
        <dbReference type="EMBL" id="POS82556.1"/>
    </source>
</evidence>
<keyword evidence="1" id="KW-0472">Membrane</keyword>
<dbReference type="AlphaFoldDB" id="A0A2S4PKJ2"/>
<name>A0A2S4PKJ2_9PEZI</name>
<reference evidence="2 3" key="1">
    <citation type="submission" date="2017-10" db="EMBL/GenBank/DDBJ databases">
        <title>Development of genomic resources for the powdery mildew, Erysiphe pulchra.</title>
        <authorList>
            <person name="Wadl P.A."/>
            <person name="Mack B.M."/>
            <person name="Moore G."/>
            <person name="Beltz S.B."/>
        </authorList>
    </citation>
    <scope>NUCLEOTIDE SEQUENCE [LARGE SCALE GENOMIC DNA]</scope>
    <source>
        <strain evidence="2">Cflorida</strain>
    </source>
</reference>
<dbReference type="OrthoDB" id="2101715at2759"/>
<feature type="transmembrane region" description="Helical" evidence="1">
    <location>
        <begin position="197"/>
        <end position="216"/>
    </location>
</feature>
<evidence type="ECO:0000256" key="1">
    <source>
        <dbReference type="SAM" id="Phobius"/>
    </source>
</evidence>
<gene>
    <name evidence="2" type="ORF">EPUL_005889</name>
</gene>
<evidence type="ECO:0008006" key="4">
    <source>
        <dbReference type="Google" id="ProtNLM"/>
    </source>
</evidence>
<organism evidence="2 3">
    <name type="scientific">Erysiphe pulchra</name>
    <dbReference type="NCBI Taxonomy" id="225359"/>
    <lineage>
        <taxon>Eukaryota</taxon>
        <taxon>Fungi</taxon>
        <taxon>Dikarya</taxon>
        <taxon>Ascomycota</taxon>
        <taxon>Pezizomycotina</taxon>
        <taxon>Leotiomycetes</taxon>
        <taxon>Erysiphales</taxon>
        <taxon>Erysiphaceae</taxon>
        <taxon>Erysiphe</taxon>
    </lineage>
</organism>
<proteinExistence type="predicted"/>
<comment type="caution">
    <text evidence="2">The sequence shown here is derived from an EMBL/GenBank/DDBJ whole genome shotgun (WGS) entry which is preliminary data.</text>
</comment>
<sequence>MNTISPRIQFFEITDQEWFPKYLRERIQSCLTFFWTLKIPLLQESSAAQLVAQTLCRILVDAGRYRYVDFCAGAGGPTPTIEQELNLQLASHYSFTAKKNGTKAPAHFVLTDLHPHIPEWTRISKHAENISFIPESVDATCAPPSVKSNDEQKIFRFFNLSFHHFDDQIATDILRNSFKTADGFGIFELQDRTFSSMIIIATMGLILLLATPFYFWRSPGHLFFSYVAPILPIVVVIDGWISCLRTRTSREVLDLIEKCGAPLEDWTILCGQEPLSLGIGHMSWIVAEKKTTMSQL</sequence>
<dbReference type="EMBL" id="PEDP01002615">
    <property type="protein sequence ID" value="POS82556.1"/>
    <property type="molecule type" value="Genomic_DNA"/>
</dbReference>
<dbReference type="STRING" id="225359.A0A2S4PKJ2"/>
<keyword evidence="3" id="KW-1185">Reference proteome</keyword>
<feature type="non-terminal residue" evidence="2">
    <location>
        <position position="296"/>
    </location>
</feature>
<protein>
    <recommendedName>
        <fullName evidence="4">Methyltransferase domain-containing protein</fullName>
    </recommendedName>
</protein>
<evidence type="ECO:0000313" key="3">
    <source>
        <dbReference type="Proteomes" id="UP000237438"/>
    </source>
</evidence>
<keyword evidence="1" id="KW-1133">Transmembrane helix</keyword>
<dbReference type="Proteomes" id="UP000237438">
    <property type="component" value="Unassembled WGS sequence"/>
</dbReference>
<feature type="transmembrane region" description="Helical" evidence="1">
    <location>
        <begin position="222"/>
        <end position="241"/>
    </location>
</feature>
<keyword evidence="1" id="KW-0812">Transmembrane</keyword>
<accession>A0A2S4PKJ2</accession>